<dbReference type="Proteomes" id="UP001595868">
    <property type="component" value="Unassembled WGS sequence"/>
</dbReference>
<gene>
    <name evidence="2" type="ORF">ACFOX0_24985</name>
</gene>
<keyword evidence="3" id="KW-1185">Reference proteome</keyword>
<organism evidence="2 3">
    <name type="scientific">Micromonospora zhanjiangensis</name>
    <dbReference type="NCBI Taxonomy" id="1522057"/>
    <lineage>
        <taxon>Bacteria</taxon>
        <taxon>Bacillati</taxon>
        <taxon>Actinomycetota</taxon>
        <taxon>Actinomycetes</taxon>
        <taxon>Micromonosporales</taxon>
        <taxon>Micromonosporaceae</taxon>
        <taxon>Micromonospora</taxon>
    </lineage>
</organism>
<evidence type="ECO:0000313" key="3">
    <source>
        <dbReference type="Proteomes" id="UP001595868"/>
    </source>
</evidence>
<dbReference type="InterPro" id="IPR007278">
    <property type="entry name" value="DUF397"/>
</dbReference>
<dbReference type="RefSeq" id="WP_377550262.1">
    <property type="nucleotide sequence ID" value="NZ_JBHSBN010000021.1"/>
</dbReference>
<dbReference type="EMBL" id="JBHSBN010000021">
    <property type="protein sequence ID" value="MFC4109173.1"/>
    <property type="molecule type" value="Genomic_DNA"/>
</dbReference>
<reference evidence="3" key="1">
    <citation type="journal article" date="2019" name="Int. J. Syst. Evol. Microbiol.">
        <title>The Global Catalogue of Microorganisms (GCM) 10K type strain sequencing project: providing services to taxonomists for standard genome sequencing and annotation.</title>
        <authorList>
            <consortium name="The Broad Institute Genomics Platform"/>
            <consortium name="The Broad Institute Genome Sequencing Center for Infectious Disease"/>
            <person name="Wu L."/>
            <person name="Ma J."/>
        </authorList>
    </citation>
    <scope>NUCLEOTIDE SEQUENCE [LARGE SCALE GENOMIC DNA]</scope>
    <source>
        <strain evidence="3">2902at01</strain>
    </source>
</reference>
<feature type="domain" description="DUF397" evidence="1">
    <location>
        <begin position="10"/>
        <end position="60"/>
    </location>
</feature>
<accession>A0ABV8KT20</accession>
<protein>
    <submittedName>
        <fullName evidence="2">DUF397 domain-containing protein</fullName>
    </submittedName>
</protein>
<name>A0ABV8KT20_9ACTN</name>
<dbReference type="Pfam" id="PF04149">
    <property type="entry name" value="DUF397"/>
    <property type="match status" value="1"/>
</dbReference>
<proteinExistence type="predicted"/>
<evidence type="ECO:0000313" key="2">
    <source>
        <dbReference type="EMBL" id="MFC4109173.1"/>
    </source>
</evidence>
<sequence length="67" mass="7122">MNAPDLGPVEWRRSTRSGANGNCVEVAQLDDVVALRDSKNAGGPVLLITASTWRAFLQALGGRIDVD</sequence>
<comment type="caution">
    <text evidence="2">The sequence shown here is derived from an EMBL/GenBank/DDBJ whole genome shotgun (WGS) entry which is preliminary data.</text>
</comment>
<evidence type="ECO:0000259" key="1">
    <source>
        <dbReference type="Pfam" id="PF04149"/>
    </source>
</evidence>